<dbReference type="Gene3D" id="2.40.260.10">
    <property type="entry name" value="Sortase"/>
    <property type="match status" value="1"/>
</dbReference>
<evidence type="ECO:0000256" key="1">
    <source>
        <dbReference type="ARBA" id="ARBA00022801"/>
    </source>
</evidence>
<dbReference type="InterPro" id="IPR005754">
    <property type="entry name" value="Sortase"/>
</dbReference>
<evidence type="ECO:0000313" key="6">
    <source>
        <dbReference type="Proteomes" id="UP000536685"/>
    </source>
</evidence>
<evidence type="ECO:0000256" key="3">
    <source>
        <dbReference type="SAM" id="MobiDB-lite"/>
    </source>
</evidence>
<dbReference type="EC" id="3.4.22.70" evidence="5"/>
<keyword evidence="1 5" id="KW-0378">Hydrolase</keyword>
<dbReference type="Proteomes" id="UP000536685">
    <property type="component" value="Unassembled WGS sequence"/>
</dbReference>
<evidence type="ECO:0000256" key="2">
    <source>
        <dbReference type="PIRSR" id="PIRSR605754-1"/>
    </source>
</evidence>
<dbReference type="RefSeq" id="WP_184239599.1">
    <property type="nucleotide sequence ID" value="NZ_JACHMJ010000001.1"/>
</dbReference>
<protein>
    <submittedName>
        <fullName evidence="5">Sortase A</fullName>
        <ecNumber evidence="5">3.4.22.70</ecNumber>
    </submittedName>
</protein>
<organism evidence="5 6">
    <name type="scientific">Conyzicola lurida</name>
    <dbReference type="NCBI Taxonomy" id="1172621"/>
    <lineage>
        <taxon>Bacteria</taxon>
        <taxon>Bacillati</taxon>
        <taxon>Actinomycetota</taxon>
        <taxon>Actinomycetes</taxon>
        <taxon>Micrococcales</taxon>
        <taxon>Microbacteriaceae</taxon>
        <taxon>Conyzicola</taxon>
    </lineage>
</organism>
<keyword evidence="4" id="KW-0812">Transmembrane</keyword>
<accession>A0A841AU54</accession>
<dbReference type="SUPFAM" id="SSF63817">
    <property type="entry name" value="Sortase"/>
    <property type="match status" value="1"/>
</dbReference>
<dbReference type="Pfam" id="PF04203">
    <property type="entry name" value="Sortase"/>
    <property type="match status" value="1"/>
</dbReference>
<dbReference type="InterPro" id="IPR053465">
    <property type="entry name" value="Sortase_Class_E"/>
</dbReference>
<gene>
    <name evidence="5" type="ORF">HD599_003262</name>
</gene>
<comment type="caution">
    <text evidence="5">The sequence shown here is derived from an EMBL/GenBank/DDBJ whole genome shotgun (WGS) entry which is preliminary data.</text>
</comment>
<evidence type="ECO:0000256" key="4">
    <source>
        <dbReference type="SAM" id="Phobius"/>
    </source>
</evidence>
<name>A0A841AU54_9MICO</name>
<dbReference type="AlphaFoldDB" id="A0A841AU54"/>
<feature type="active site" description="Acyl-thioester intermediate" evidence="2">
    <location>
        <position position="244"/>
    </location>
</feature>
<evidence type="ECO:0000313" key="5">
    <source>
        <dbReference type="EMBL" id="MBB5844939.1"/>
    </source>
</evidence>
<keyword evidence="4" id="KW-1133">Transmembrane helix</keyword>
<dbReference type="CDD" id="cd05830">
    <property type="entry name" value="Sortase_E"/>
    <property type="match status" value="1"/>
</dbReference>
<dbReference type="NCBIfam" id="NF033747">
    <property type="entry name" value="class_E_sortase"/>
    <property type="match status" value="1"/>
</dbReference>
<keyword evidence="6" id="KW-1185">Reference proteome</keyword>
<dbReference type="InterPro" id="IPR042003">
    <property type="entry name" value="Sortase_E"/>
</dbReference>
<feature type="compositionally biased region" description="Low complexity" evidence="3">
    <location>
        <begin position="71"/>
        <end position="107"/>
    </location>
</feature>
<sequence>MSEIEGAGADAPLLRPRRRRRRLSVIGVLGELLMTAGVLVLLFLGWQVWLNDIIVGAEQTSAANELAEQWESSPATEPAATSTPSPTATADPAATPVPDPTATGAPGSAAEPVVLATPDPAESFANIIVPRFGADYRRSIAQGVGGDVINDRKAGVGHYPDTQMPGEVGNFAVAAHRTTYGAPFHDINTLVVGDSIFVETQDGWYKYVYRGTEYVRPTGVGVLDEVPQMAGMASTDRIITMTSCHPYYSAAERIIAYGVFDSWYPRADGPPAEIATLVKAGGN</sequence>
<dbReference type="InterPro" id="IPR023365">
    <property type="entry name" value="Sortase_dom-sf"/>
</dbReference>
<dbReference type="EMBL" id="JACHMJ010000001">
    <property type="protein sequence ID" value="MBB5844939.1"/>
    <property type="molecule type" value="Genomic_DNA"/>
</dbReference>
<feature type="transmembrane region" description="Helical" evidence="4">
    <location>
        <begin position="23"/>
        <end position="49"/>
    </location>
</feature>
<feature type="active site" description="Proton donor/acceptor" evidence="2">
    <location>
        <position position="176"/>
    </location>
</feature>
<reference evidence="5 6" key="1">
    <citation type="submission" date="2020-08" db="EMBL/GenBank/DDBJ databases">
        <title>Sequencing the genomes of 1000 actinobacteria strains.</title>
        <authorList>
            <person name="Klenk H.-P."/>
        </authorList>
    </citation>
    <scope>NUCLEOTIDE SEQUENCE [LARGE SCALE GENOMIC DNA]</scope>
    <source>
        <strain evidence="5 6">DSM 105784</strain>
    </source>
</reference>
<keyword evidence="4" id="KW-0472">Membrane</keyword>
<proteinExistence type="predicted"/>
<dbReference type="GO" id="GO:0016787">
    <property type="term" value="F:hydrolase activity"/>
    <property type="evidence" value="ECO:0007669"/>
    <property type="project" value="UniProtKB-KW"/>
</dbReference>
<feature type="region of interest" description="Disordered" evidence="3">
    <location>
        <begin position="65"/>
        <end position="111"/>
    </location>
</feature>